<gene>
    <name evidence="1" type="ORF">UFOPK3024_00292</name>
</gene>
<proteinExistence type="predicted"/>
<dbReference type="AlphaFoldDB" id="A0A6J6XP21"/>
<protein>
    <submittedName>
        <fullName evidence="1">Unannotated protein</fullName>
    </submittedName>
</protein>
<sequence>MCVTSEESIVFSTPGCIGAARAVRPAEWLVSSDRNADSSRSSPTGTASAMVCLGNSCSAMATSPKARSRSTSTTSLVPLSASMAAKLVESVVLPHPPLAENTVIRRPRLGPGSAVSPSGTDWRSARATSFDRVTALAMAAMSRSSTTSRTPMRIADDKTLVSTRRRTRITPRLGR</sequence>
<organism evidence="1">
    <name type="scientific">freshwater metagenome</name>
    <dbReference type="NCBI Taxonomy" id="449393"/>
    <lineage>
        <taxon>unclassified sequences</taxon>
        <taxon>metagenomes</taxon>
        <taxon>ecological metagenomes</taxon>
    </lineage>
</organism>
<reference evidence="1" key="1">
    <citation type="submission" date="2020-05" db="EMBL/GenBank/DDBJ databases">
        <authorList>
            <person name="Chiriac C."/>
            <person name="Salcher M."/>
            <person name="Ghai R."/>
            <person name="Kavagutti S V."/>
        </authorList>
    </citation>
    <scope>NUCLEOTIDE SEQUENCE</scope>
</reference>
<evidence type="ECO:0000313" key="1">
    <source>
        <dbReference type="EMBL" id="CAB4795607.1"/>
    </source>
</evidence>
<accession>A0A6J6XP21</accession>
<dbReference type="EMBL" id="CAFAAK010000039">
    <property type="protein sequence ID" value="CAB4795607.1"/>
    <property type="molecule type" value="Genomic_DNA"/>
</dbReference>
<name>A0A6J6XP21_9ZZZZ</name>